<dbReference type="InterPro" id="IPR050121">
    <property type="entry name" value="Cytochrome_P450_monoxygenase"/>
</dbReference>
<keyword evidence="6" id="KW-0503">Monooxygenase</keyword>
<dbReference type="PANTHER" id="PTHR24305">
    <property type="entry name" value="CYTOCHROME P450"/>
    <property type="match status" value="1"/>
</dbReference>
<accession>S3CSK1</accession>
<dbReference type="InterPro" id="IPR001128">
    <property type="entry name" value="Cyt_P450"/>
</dbReference>
<dbReference type="AlphaFoldDB" id="S3CSK1"/>
<evidence type="ECO:0000256" key="7">
    <source>
        <dbReference type="SAM" id="MobiDB-lite"/>
    </source>
</evidence>
<dbReference type="KEGG" id="glz:GLAREA_00567"/>
<dbReference type="GO" id="GO:0020037">
    <property type="term" value="F:heme binding"/>
    <property type="evidence" value="ECO:0007669"/>
    <property type="project" value="InterPro"/>
</dbReference>
<dbReference type="GO" id="GO:0016705">
    <property type="term" value="F:oxidoreductase activity, acting on paired donors, with incorporation or reduction of molecular oxygen"/>
    <property type="evidence" value="ECO:0007669"/>
    <property type="project" value="InterPro"/>
</dbReference>
<feature type="binding site" description="axial binding residue" evidence="5">
    <location>
        <position position="544"/>
    </location>
    <ligand>
        <name>heme</name>
        <dbReference type="ChEBI" id="CHEBI:30413"/>
    </ligand>
    <ligandPart>
        <name>Fe</name>
        <dbReference type="ChEBI" id="CHEBI:18248"/>
    </ligandPart>
</feature>
<evidence type="ECO:0000256" key="5">
    <source>
        <dbReference type="PIRSR" id="PIRSR602401-1"/>
    </source>
</evidence>
<dbReference type="PRINTS" id="PR00463">
    <property type="entry name" value="EP450I"/>
</dbReference>
<feature type="region of interest" description="Disordered" evidence="7">
    <location>
        <begin position="498"/>
        <end position="522"/>
    </location>
</feature>
<dbReference type="InterPro" id="IPR036396">
    <property type="entry name" value="Cyt_P450_sf"/>
</dbReference>
<comment type="cofactor">
    <cofactor evidence="1 5">
        <name>heme</name>
        <dbReference type="ChEBI" id="CHEBI:30413"/>
    </cofactor>
</comment>
<keyword evidence="5 6" id="KW-0349">Heme</keyword>
<feature type="transmembrane region" description="Helical" evidence="8">
    <location>
        <begin position="35"/>
        <end position="53"/>
    </location>
</feature>
<keyword evidence="4 5" id="KW-0408">Iron</keyword>
<dbReference type="EMBL" id="KE145367">
    <property type="protein sequence ID" value="EPE29407.1"/>
    <property type="molecule type" value="Genomic_DNA"/>
</dbReference>
<evidence type="ECO:0000256" key="6">
    <source>
        <dbReference type="RuleBase" id="RU000461"/>
    </source>
</evidence>
<dbReference type="RefSeq" id="XP_008083516.1">
    <property type="nucleotide sequence ID" value="XM_008085325.1"/>
</dbReference>
<evidence type="ECO:0000256" key="8">
    <source>
        <dbReference type="SAM" id="Phobius"/>
    </source>
</evidence>
<dbReference type="eggNOG" id="KOG0157">
    <property type="taxonomic scope" value="Eukaryota"/>
</dbReference>
<evidence type="ECO:0000313" key="9">
    <source>
        <dbReference type="EMBL" id="EPE29407.1"/>
    </source>
</evidence>
<dbReference type="GeneID" id="19459625"/>
<sequence>MVSVLVLALTAAAVYFVYGNLSALRKNIAHAKRSGIPYIVTPFATYNLIWLLTQKILKPLLDQLPQRWTESWLPFLTADWVYELCYAPMKKTGDVFMTVSPGAMNLWVSDAEAAHQITSRRENFPKPLESYKILTIFGENIITTEGNEWRKHRKVSAPGFNEKNNVMVFAESCKQTQGMLKGWLGPDGKGNRTLKDVPGDALRLTLHIISLVGFGVHLLWPGETPDSKHGKEEAIFSSNEPSGGHTMSFEHSLEKLLERMIIVLLLPEWAMKLVPIKVFKDSYESLINWRQYMKELMALKIEEARAGEKSAGLDILGNLVKSSYGKGKEIDAEKAHTGAKLSDSDILGNAFVMIVAGHETTANSIHFSLIQLAINPRSQRLAQQEVENIFGDAEPETWDYDSTINTLLGGILGAILNEELRLMPPVIAIPKSVAEDADQELVVGGKKFMVPAGCRIALNTIGLSRNPKYWPSQPSKISEKDEDLDDFVPERWLVNDRKSAKGGAEDSDHDEDEFGGFTGNNSSGKLFHPPRGAFLPFSDGPRSCIGRRLAQVKVMAALATIFQKYSIELAVDEWATDEEVAKMSQEERKTLYRKAQDKANATLRSATTRITLKLHEGHIPVRLVMNGEERFVNFIE</sequence>
<keyword evidence="6" id="KW-0560">Oxidoreductase</keyword>
<dbReference type="HOGENOM" id="CLU_001570_25_2_1"/>
<comment type="similarity">
    <text evidence="2 6">Belongs to the cytochrome P450 family.</text>
</comment>
<keyword evidence="3 5" id="KW-0479">Metal-binding</keyword>
<keyword evidence="8" id="KW-1133">Transmembrane helix</keyword>
<dbReference type="Proteomes" id="UP000016922">
    <property type="component" value="Unassembled WGS sequence"/>
</dbReference>
<dbReference type="GO" id="GO:0005506">
    <property type="term" value="F:iron ion binding"/>
    <property type="evidence" value="ECO:0007669"/>
    <property type="project" value="InterPro"/>
</dbReference>
<keyword evidence="8" id="KW-0472">Membrane</keyword>
<evidence type="ECO:0000313" key="10">
    <source>
        <dbReference type="Proteomes" id="UP000016922"/>
    </source>
</evidence>
<evidence type="ECO:0000256" key="3">
    <source>
        <dbReference type="ARBA" id="ARBA00022723"/>
    </source>
</evidence>
<dbReference type="GO" id="GO:0004497">
    <property type="term" value="F:monooxygenase activity"/>
    <property type="evidence" value="ECO:0007669"/>
    <property type="project" value="UniProtKB-KW"/>
</dbReference>
<dbReference type="Gene3D" id="1.10.630.10">
    <property type="entry name" value="Cytochrome P450"/>
    <property type="match status" value="1"/>
</dbReference>
<dbReference type="STRING" id="1116229.S3CSK1"/>
<dbReference type="InterPro" id="IPR002401">
    <property type="entry name" value="Cyt_P450_E_grp-I"/>
</dbReference>
<name>S3CSK1_GLAL2</name>
<evidence type="ECO:0000256" key="4">
    <source>
        <dbReference type="ARBA" id="ARBA00023004"/>
    </source>
</evidence>
<dbReference type="Pfam" id="PF00067">
    <property type="entry name" value="p450"/>
    <property type="match status" value="1"/>
</dbReference>
<dbReference type="InterPro" id="IPR017972">
    <property type="entry name" value="Cyt_P450_CS"/>
</dbReference>
<dbReference type="PRINTS" id="PR00385">
    <property type="entry name" value="P450"/>
</dbReference>
<dbReference type="PANTHER" id="PTHR24305:SF166">
    <property type="entry name" value="CYTOCHROME P450 12A4, MITOCHONDRIAL-RELATED"/>
    <property type="match status" value="1"/>
</dbReference>
<reference evidence="9 10" key="1">
    <citation type="journal article" date="2013" name="BMC Genomics">
        <title>Genomics-driven discovery of the pneumocandin biosynthetic gene cluster in the fungus Glarea lozoyensis.</title>
        <authorList>
            <person name="Chen L."/>
            <person name="Yue Q."/>
            <person name="Zhang X."/>
            <person name="Xiang M."/>
            <person name="Wang C."/>
            <person name="Li S."/>
            <person name="Che Y."/>
            <person name="Ortiz-Lopez F.J."/>
            <person name="Bills G.F."/>
            <person name="Liu X."/>
            <person name="An Z."/>
        </authorList>
    </citation>
    <scope>NUCLEOTIDE SEQUENCE [LARGE SCALE GENOMIC DNA]</scope>
    <source>
        <strain evidence="10">ATCC 20868 / MF5171</strain>
    </source>
</reference>
<organism evidence="9 10">
    <name type="scientific">Glarea lozoyensis (strain ATCC 20868 / MF5171)</name>
    <dbReference type="NCBI Taxonomy" id="1116229"/>
    <lineage>
        <taxon>Eukaryota</taxon>
        <taxon>Fungi</taxon>
        <taxon>Dikarya</taxon>
        <taxon>Ascomycota</taxon>
        <taxon>Pezizomycotina</taxon>
        <taxon>Leotiomycetes</taxon>
        <taxon>Helotiales</taxon>
        <taxon>Helotiaceae</taxon>
        <taxon>Glarea</taxon>
    </lineage>
</organism>
<keyword evidence="10" id="KW-1185">Reference proteome</keyword>
<dbReference type="OrthoDB" id="1470350at2759"/>
<proteinExistence type="inferred from homology"/>
<evidence type="ECO:0000256" key="1">
    <source>
        <dbReference type="ARBA" id="ARBA00001971"/>
    </source>
</evidence>
<dbReference type="OMA" id="NPKYWPA"/>
<dbReference type="PROSITE" id="PS00086">
    <property type="entry name" value="CYTOCHROME_P450"/>
    <property type="match status" value="1"/>
</dbReference>
<gene>
    <name evidence="9" type="ORF">GLAREA_00567</name>
</gene>
<dbReference type="SUPFAM" id="SSF48264">
    <property type="entry name" value="Cytochrome P450"/>
    <property type="match status" value="1"/>
</dbReference>
<evidence type="ECO:0000256" key="2">
    <source>
        <dbReference type="ARBA" id="ARBA00010617"/>
    </source>
</evidence>
<protein>
    <submittedName>
        <fullName evidence="9">Cytochrome P450</fullName>
    </submittedName>
</protein>
<keyword evidence="8" id="KW-0812">Transmembrane</keyword>
<dbReference type="CDD" id="cd11070">
    <property type="entry name" value="CYP56-like"/>
    <property type="match status" value="1"/>
</dbReference>